<name>A0A1H4GXQ7_9BACI</name>
<evidence type="ECO:0000256" key="5">
    <source>
        <dbReference type="ARBA" id="ARBA00023157"/>
    </source>
</evidence>
<keyword evidence="4" id="KW-0411">Iron-sulfur</keyword>
<dbReference type="SUPFAM" id="SSF50022">
    <property type="entry name" value="ISP domain"/>
    <property type="match status" value="1"/>
</dbReference>
<dbReference type="GO" id="GO:0005737">
    <property type="term" value="C:cytoplasm"/>
    <property type="evidence" value="ECO:0007669"/>
    <property type="project" value="TreeGrafter"/>
</dbReference>
<dbReference type="InterPro" id="IPR036922">
    <property type="entry name" value="Rieske_2Fe-2S_sf"/>
</dbReference>
<dbReference type="GO" id="GO:0051537">
    <property type="term" value="F:2 iron, 2 sulfur cluster binding"/>
    <property type="evidence" value="ECO:0007669"/>
    <property type="project" value="UniProtKB-KW"/>
</dbReference>
<reference evidence="7 8" key="1">
    <citation type="submission" date="2016-10" db="EMBL/GenBank/DDBJ databases">
        <authorList>
            <person name="de Groot N.N."/>
        </authorList>
    </citation>
    <scope>NUCLEOTIDE SEQUENCE [LARGE SCALE GENOMIC DNA]</scope>
    <source>
        <strain evidence="7 8">CCM7597</strain>
    </source>
</reference>
<dbReference type="GO" id="GO:0016705">
    <property type="term" value="F:oxidoreductase activity, acting on paired donors, with incorporation or reduction of molecular oxygen"/>
    <property type="evidence" value="ECO:0007669"/>
    <property type="project" value="UniProtKB-ARBA"/>
</dbReference>
<dbReference type="OrthoDB" id="9767869at2"/>
<dbReference type="PROSITE" id="PS51296">
    <property type="entry name" value="RIESKE"/>
    <property type="match status" value="1"/>
</dbReference>
<dbReference type="InterPro" id="IPR005805">
    <property type="entry name" value="Rieske_Fe-S_prot_C"/>
</dbReference>
<keyword evidence="1" id="KW-0001">2Fe-2S</keyword>
<keyword evidence="2" id="KW-0479">Metal-binding</keyword>
<evidence type="ECO:0000256" key="3">
    <source>
        <dbReference type="ARBA" id="ARBA00023004"/>
    </source>
</evidence>
<dbReference type="PRINTS" id="PR00162">
    <property type="entry name" value="RIESKE"/>
</dbReference>
<evidence type="ECO:0000256" key="1">
    <source>
        <dbReference type="ARBA" id="ARBA00022714"/>
    </source>
</evidence>
<dbReference type="GO" id="GO:0016020">
    <property type="term" value="C:membrane"/>
    <property type="evidence" value="ECO:0007669"/>
    <property type="project" value="InterPro"/>
</dbReference>
<dbReference type="RefSeq" id="WP_093046299.1">
    <property type="nucleotide sequence ID" value="NZ_FNQR01000019.1"/>
</dbReference>
<evidence type="ECO:0000256" key="4">
    <source>
        <dbReference type="ARBA" id="ARBA00023014"/>
    </source>
</evidence>
<dbReference type="InterPro" id="IPR017941">
    <property type="entry name" value="Rieske_2Fe-2S"/>
</dbReference>
<dbReference type="Gene3D" id="2.102.10.10">
    <property type="entry name" value="Rieske [2Fe-2S] iron-sulphur domain"/>
    <property type="match status" value="1"/>
</dbReference>
<keyword evidence="8" id="KW-1185">Reference proteome</keyword>
<dbReference type="PANTHER" id="PTHR13847:SF274">
    <property type="entry name" value="RIESKE 2FE-2S IRON-SULFUR PROTEIN YHFW-RELATED"/>
    <property type="match status" value="1"/>
</dbReference>
<dbReference type="PANTHER" id="PTHR13847">
    <property type="entry name" value="SARCOSINE DEHYDROGENASE-RELATED"/>
    <property type="match status" value="1"/>
</dbReference>
<evidence type="ECO:0000313" key="7">
    <source>
        <dbReference type="EMBL" id="SEB13462.1"/>
    </source>
</evidence>
<evidence type="ECO:0000313" key="8">
    <source>
        <dbReference type="Proteomes" id="UP000198584"/>
    </source>
</evidence>
<dbReference type="GO" id="GO:0004497">
    <property type="term" value="F:monooxygenase activity"/>
    <property type="evidence" value="ECO:0007669"/>
    <property type="project" value="UniProtKB-ARBA"/>
</dbReference>
<dbReference type="Gene3D" id="3.30.9.10">
    <property type="entry name" value="D-Amino Acid Oxidase, subunit A, domain 2"/>
    <property type="match status" value="1"/>
</dbReference>
<dbReference type="InterPro" id="IPR036188">
    <property type="entry name" value="FAD/NAD-bd_sf"/>
</dbReference>
<dbReference type="InterPro" id="IPR006076">
    <property type="entry name" value="FAD-dep_OxRdtase"/>
</dbReference>
<dbReference type="Proteomes" id="UP000198584">
    <property type="component" value="Unassembled WGS sequence"/>
</dbReference>
<dbReference type="STRING" id="571932.SAMN05421743_1194"/>
<dbReference type="SUPFAM" id="SSF51971">
    <property type="entry name" value="Nucleotide-binding domain"/>
    <property type="match status" value="1"/>
</dbReference>
<proteinExistence type="predicted"/>
<feature type="domain" description="Rieske" evidence="6">
    <location>
        <begin position="423"/>
        <end position="509"/>
    </location>
</feature>
<dbReference type="GO" id="GO:0046872">
    <property type="term" value="F:metal ion binding"/>
    <property type="evidence" value="ECO:0007669"/>
    <property type="project" value="UniProtKB-KW"/>
</dbReference>
<dbReference type="AlphaFoldDB" id="A0A1H4GXQ7"/>
<keyword evidence="5" id="KW-1015">Disulfide bond</keyword>
<keyword evidence="3" id="KW-0408">Iron</keyword>
<dbReference type="Pfam" id="PF01266">
    <property type="entry name" value="DAO"/>
    <property type="match status" value="1"/>
</dbReference>
<dbReference type="InterPro" id="IPR038010">
    <property type="entry name" value="YhfW_C"/>
</dbReference>
<evidence type="ECO:0000256" key="2">
    <source>
        <dbReference type="ARBA" id="ARBA00022723"/>
    </source>
</evidence>
<dbReference type="Gene3D" id="3.50.50.60">
    <property type="entry name" value="FAD/NAD(P)-binding domain"/>
    <property type="match status" value="1"/>
</dbReference>
<dbReference type="EMBL" id="FNQR01000019">
    <property type="protein sequence ID" value="SEB13462.1"/>
    <property type="molecule type" value="Genomic_DNA"/>
</dbReference>
<sequence>MGEHLIPSKPTSLWRELQIETFPALSENIASDITVVGSGIAGITTAYRLVKSGYQVTLVEAGRILEGTTGYTTAKISAQHGLIYQQLEKTIGQENAKLYYQANQAAIQAIEQNINEHNIACDFSYQDAFVYGETERAKKMIEKEAELYERLDIDGEKTDRVDLPFPVTAAIRMKKQAQFHPVKYLLPLIDFLKKNQTNIYENTRAVDIEKGDQPKVVTKDGHTITSNHVVIASHFPFKDMDGLYFSRLHVERSYSLAVKTDQPIPQGMYLNVEEPKRSIRKALDTNGEKVLLVGGEGHTSGQSEDTFQHYTNLVEFTKEHYTIHDVPYRWSSQDMSTLDMVPYIGTITSNQPNIYVATGFAKWGMTQGTIAADVVHDMITGRKNPFEDLYSPSRFKKSSGVKSFTKENADVAKEFVKGKLPTKSKKDVKDLEPDQGAIVKVEGKSAGAYKDENGNVSVVDTTCTHMGCELAWNNAERSWDCPCHGSRFTVQGEVIEGPATQPLNKINVE</sequence>
<organism evidence="7 8">
    <name type="scientific">Thalassobacillus cyri</name>
    <dbReference type="NCBI Taxonomy" id="571932"/>
    <lineage>
        <taxon>Bacteria</taxon>
        <taxon>Bacillati</taxon>
        <taxon>Bacillota</taxon>
        <taxon>Bacilli</taxon>
        <taxon>Bacillales</taxon>
        <taxon>Bacillaceae</taxon>
        <taxon>Thalassobacillus</taxon>
    </lineage>
</organism>
<dbReference type="CDD" id="cd03477">
    <property type="entry name" value="Rieske_YhfW_C"/>
    <property type="match status" value="1"/>
</dbReference>
<dbReference type="Pfam" id="PF00355">
    <property type="entry name" value="Rieske"/>
    <property type="match status" value="1"/>
</dbReference>
<protein>
    <submittedName>
        <fullName evidence="7">Glycine/D-amino acid oxidase</fullName>
    </submittedName>
</protein>
<evidence type="ECO:0000259" key="6">
    <source>
        <dbReference type="PROSITE" id="PS51296"/>
    </source>
</evidence>
<gene>
    <name evidence="7" type="ORF">SAMN05421743_1194</name>
</gene>
<dbReference type="FunFam" id="2.102.10.10:FF:000014">
    <property type="entry name" value="Oxidoreductase, FAD dependent"/>
    <property type="match status" value="1"/>
</dbReference>
<accession>A0A1H4GXQ7</accession>